<sequence>MADASTVSLDKAWLENFLNNDILDFRNELKKILDDGVGPSGEVVPALANLLPEGQIPEGSLPGAVRPLTIGSMAADTRTNGKALVEAVTELIGAIDLILENQKILFEDIDDNLRTSIDKLFKTQGDNFARIDGDKLLDIFEDIDESLGGSGAPDDD</sequence>
<protein>
    <submittedName>
        <fullName evidence="1">Type VII secretion system-associated protein</fullName>
    </submittedName>
</protein>
<dbReference type="EMBL" id="JAYMRP010000018">
    <property type="protein sequence ID" value="MFB8775235.1"/>
    <property type="molecule type" value="Genomic_DNA"/>
</dbReference>
<organism evidence="1 2">
    <name type="scientific">Streptomyces broussonetiae</name>
    <dbReference type="NCBI Taxonomy" id="2686304"/>
    <lineage>
        <taxon>Bacteria</taxon>
        <taxon>Bacillati</taxon>
        <taxon>Actinomycetota</taxon>
        <taxon>Actinomycetes</taxon>
        <taxon>Kitasatosporales</taxon>
        <taxon>Streptomycetaceae</taxon>
        <taxon>Streptomyces</taxon>
    </lineage>
</organism>
<evidence type="ECO:0000313" key="2">
    <source>
        <dbReference type="Proteomes" id="UP001585080"/>
    </source>
</evidence>
<dbReference type="Proteomes" id="UP001585080">
    <property type="component" value="Unassembled WGS sequence"/>
</dbReference>
<keyword evidence="2" id="KW-1185">Reference proteome</keyword>
<dbReference type="InterPro" id="IPR049801">
    <property type="entry name" value="T7SS_assoc-like"/>
</dbReference>
<dbReference type="RefSeq" id="WP_376733865.1">
    <property type="nucleotide sequence ID" value="NZ_JAYMRP010000018.1"/>
</dbReference>
<proteinExistence type="predicted"/>
<evidence type="ECO:0000313" key="1">
    <source>
        <dbReference type="EMBL" id="MFB8775235.1"/>
    </source>
</evidence>
<reference evidence="1 2" key="1">
    <citation type="submission" date="2024-01" db="EMBL/GenBank/DDBJ databases">
        <title>Genome mining of biosynthetic gene clusters to explore secondary metabolites of Streptomyces sp.</title>
        <authorList>
            <person name="Baig A."/>
            <person name="Ajitkumar Shintre N."/>
            <person name="Kumar H."/>
            <person name="Anbarasu A."/>
            <person name="Ramaiah S."/>
        </authorList>
    </citation>
    <scope>NUCLEOTIDE SEQUENCE [LARGE SCALE GENOMIC DNA]</scope>
    <source>
        <strain evidence="1 2">A57</strain>
    </source>
</reference>
<comment type="caution">
    <text evidence="1">The sequence shown here is derived from an EMBL/GenBank/DDBJ whole genome shotgun (WGS) entry which is preliminary data.</text>
</comment>
<dbReference type="NCBIfam" id="NF033533">
    <property type="entry name" value="lone7_assoc_B"/>
    <property type="match status" value="1"/>
</dbReference>
<name>A0ABV5EEG4_9ACTN</name>
<accession>A0ABV5EEG4</accession>
<gene>
    <name evidence="1" type="ORF">VSS16_21270</name>
</gene>